<dbReference type="Proteomes" id="UP001610446">
    <property type="component" value="Unassembled WGS sequence"/>
</dbReference>
<sequence>MRVWGWAEPSFLQRCGMSPVSEFLHLRPSALADEKSRTDLCLLRSGWGLHCIIQFFFRSPHEWNWTLSLRKWVCRPRLDQGDNMNNRFRVIGSATQTLLRNHGLSKSLGTVWMRGTAWDSGGPTQVPRAIRYISPPSCWVERWFEGVLVIDGGGKEIIADRKCRGA</sequence>
<accession>A0ABR4J0N2</accession>
<protein>
    <submittedName>
        <fullName evidence="1">Uncharacterized protein</fullName>
    </submittedName>
</protein>
<comment type="caution">
    <text evidence="1">The sequence shown here is derived from an EMBL/GenBank/DDBJ whole genome shotgun (WGS) entry which is preliminary data.</text>
</comment>
<evidence type="ECO:0000313" key="2">
    <source>
        <dbReference type="Proteomes" id="UP001610446"/>
    </source>
</evidence>
<evidence type="ECO:0000313" key="1">
    <source>
        <dbReference type="EMBL" id="KAL2833603.1"/>
    </source>
</evidence>
<name>A0ABR4J0N2_9EURO</name>
<reference evidence="1 2" key="1">
    <citation type="submission" date="2024-07" db="EMBL/GenBank/DDBJ databases">
        <title>Section-level genome sequencing and comparative genomics of Aspergillus sections Usti and Cavernicolus.</title>
        <authorList>
            <consortium name="Lawrence Berkeley National Laboratory"/>
            <person name="Nybo J.L."/>
            <person name="Vesth T.C."/>
            <person name="Theobald S."/>
            <person name="Frisvad J.C."/>
            <person name="Larsen T.O."/>
            <person name="Kjaerboelling I."/>
            <person name="Rothschild-Mancinelli K."/>
            <person name="Lyhne E.K."/>
            <person name="Kogle M.E."/>
            <person name="Barry K."/>
            <person name="Clum A."/>
            <person name="Na H."/>
            <person name="Ledsgaard L."/>
            <person name="Lin J."/>
            <person name="Lipzen A."/>
            <person name="Kuo A."/>
            <person name="Riley R."/>
            <person name="Mondo S."/>
            <person name="Labutti K."/>
            <person name="Haridas S."/>
            <person name="Pangalinan J."/>
            <person name="Salamov A.A."/>
            <person name="Simmons B.A."/>
            <person name="Magnuson J.K."/>
            <person name="Chen J."/>
            <person name="Drula E."/>
            <person name="Henrissat B."/>
            <person name="Wiebenga A."/>
            <person name="Lubbers R.J."/>
            <person name="Gomes A.C."/>
            <person name="Makela M.R."/>
            <person name="Stajich J."/>
            <person name="Grigoriev I.V."/>
            <person name="Mortensen U.H."/>
            <person name="De Vries R.P."/>
            <person name="Baker S.E."/>
            <person name="Andersen M.R."/>
        </authorList>
    </citation>
    <scope>NUCLEOTIDE SEQUENCE [LARGE SCALE GENOMIC DNA]</scope>
    <source>
        <strain evidence="1 2">CBS 123904</strain>
    </source>
</reference>
<organism evidence="1 2">
    <name type="scientific">Aspergillus pseudoustus</name>
    <dbReference type="NCBI Taxonomy" id="1810923"/>
    <lineage>
        <taxon>Eukaryota</taxon>
        <taxon>Fungi</taxon>
        <taxon>Dikarya</taxon>
        <taxon>Ascomycota</taxon>
        <taxon>Pezizomycotina</taxon>
        <taxon>Eurotiomycetes</taxon>
        <taxon>Eurotiomycetidae</taxon>
        <taxon>Eurotiales</taxon>
        <taxon>Aspergillaceae</taxon>
        <taxon>Aspergillus</taxon>
        <taxon>Aspergillus subgen. Nidulantes</taxon>
    </lineage>
</organism>
<gene>
    <name evidence="1" type="ORF">BJY01DRAFT_90670</name>
</gene>
<keyword evidence="2" id="KW-1185">Reference proteome</keyword>
<proteinExistence type="predicted"/>
<dbReference type="EMBL" id="JBFXLU010000238">
    <property type="protein sequence ID" value="KAL2833603.1"/>
    <property type="molecule type" value="Genomic_DNA"/>
</dbReference>